<evidence type="ECO:0000313" key="23">
    <source>
        <dbReference type="EMBL" id="CRK89267.1"/>
    </source>
</evidence>
<feature type="binding site" description="axial binding residue" evidence="20">
    <location>
        <position position="24"/>
    </location>
    <ligand>
        <name>heme</name>
        <dbReference type="ChEBI" id="CHEBI:30413"/>
    </ligand>
    <ligandPart>
        <name>Fe</name>
        <dbReference type="ChEBI" id="CHEBI:18248"/>
    </ligandPart>
</feature>
<accession>A0A1J1HMU2</accession>
<keyword evidence="16 18" id="KW-0472">Membrane</keyword>
<evidence type="ECO:0000259" key="22">
    <source>
        <dbReference type="PROSITE" id="PS50255"/>
    </source>
</evidence>
<organism evidence="23 24">
    <name type="scientific">Clunio marinus</name>
    <dbReference type="NCBI Taxonomy" id="568069"/>
    <lineage>
        <taxon>Eukaryota</taxon>
        <taxon>Metazoa</taxon>
        <taxon>Ecdysozoa</taxon>
        <taxon>Arthropoda</taxon>
        <taxon>Hexapoda</taxon>
        <taxon>Insecta</taxon>
        <taxon>Pterygota</taxon>
        <taxon>Neoptera</taxon>
        <taxon>Endopterygota</taxon>
        <taxon>Diptera</taxon>
        <taxon>Nematocera</taxon>
        <taxon>Chironomoidea</taxon>
        <taxon>Chironomidae</taxon>
        <taxon>Clunio</taxon>
    </lineage>
</organism>
<evidence type="ECO:0000313" key="24">
    <source>
        <dbReference type="Proteomes" id="UP000183832"/>
    </source>
</evidence>
<evidence type="ECO:0000256" key="2">
    <source>
        <dbReference type="ARBA" id="ARBA00004991"/>
    </source>
</evidence>
<evidence type="ECO:0000256" key="13">
    <source>
        <dbReference type="ARBA" id="ARBA00023002"/>
    </source>
</evidence>
<comment type="similarity">
    <text evidence="4 18">Belongs to the sterol desaturase family. SCS7 subfamily.</text>
</comment>
<dbReference type="PANTHER" id="PTHR12863">
    <property type="entry name" value="FATTY ACID HYDROXYLASE"/>
    <property type="match status" value="1"/>
</dbReference>
<dbReference type="GO" id="GO:0080132">
    <property type="term" value="F:fatty acid 2-hydroxylase activity"/>
    <property type="evidence" value="ECO:0007669"/>
    <property type="project" value="InterPro"/>
</dbReference>
<gene>
    <name evidence="23" type="ORF">CLUMA_CG003026</name>
</gene>
<keyword evidence="15 18" id="KW-0443">Lipid metabolism</keyword>
<keyword evidence="9 18" id="KW-0256">Endoplasmic reticulum</keyword>
<keyword evidence="12 21" id="KW-1133">Transmembrane helix</keyword>
<dbReference type="OrthoDB" id="2204368at2759"/>
<evidence type="ECO:0000256" key="12">
    <source>
        <dbReference type="ARBA" id="ARBA00022989"/>
    </source>
</evidence>
<feature type="binding site" evidence="19">
    <location>
        <position position="179"/>
    </location>
    <ligand>
        <name>Zn(2+)</name>
        <dbReference type="ChEBI" id="CHEBI:29105"/>
        <label>1</label>
    </ligand>
</feature>
<evidence type="ECO:0000256" key="21">
    <source>
        <dbReference type="SAM" id="Phobius"/>
    </source>
</evidence>
<evidence type="ECO:0000256" key="8">
    <source>
        <dbReference type="ARBA" id="ARBA00022723"/>
    </source>
</evidence>
<keyword evidence="5 18" id="KW-0444">Lipid biosynthesis</keyword>
<feature type="binding site" evidence="19">
    <location>
        <position position="288"/>
    </location>
    <ligand>
        <name>Zn(2+)</name>
        <dbReference type="ChEBI" id="CHEBI:29105"/>
        <label>1</label>
    </ligand>
</feature>
<comment type="function">
    <text evidence="18">Catalyzes stereospecific hydroxylation of free fatty acids at the C-2 position to produce (R)-2-hydroxy fatty acids, which are building blocks of sphingolipids and glycosphingolipids common in neural tissue and epidermis. Plays an essential role in the synthesis of galactosphingolipids of the myelin sheath. Responsible for the synthesis of sphingolipids and glycosphingolipids involved in the formation of epidermal lamellar bodies critical for skin permeability barrier. Participates in the synthesis of glycosphingolipids and a fraction of type II wax diesters in sebaceous gland, specifically regulating hair follicle homeostasis. Involved in the synthesis of sphingolipids of plasma membrane rafts, controlling lipid raft mobility and trafficking of raft-associated proteins.</text>
</comment>
<feature type="domain" description="Cytochrome b5 heme-binding" evidence="22">
    <location>
        <begin position="1"/>
        <end position="65"/>
    </location>
</feature>
<feature type="transmembrane region" description="Helical" evidence="21">
    <location>
        <begin position="130"/>
        <end position="146"/>
    </location>
</feature>
<evidence type="ECO:0000256" key="1">
    <source>
        <dbReference type="ARBA" id="ARBA00004477"/>
    </source>
</evidence>
<dbReference type="PROSITE" id="PS00191">
    <property type="entry name" value="CYTOCHROME_B5_1"/>
    <property type="match status" value="1"/>
</dbReference>
<feature type="transmembrane region" description="Helical" evidence="21">
    <location>
        <begin position="248"/>
        <end position="267"/>
    </location>
</feature>
<dbReference type="PROSITE" id="PS50255">
    <property type="entry name" value="CYTOCHROME_B5_2"/>
    <property type="match status" value="1"/>
</dbReference>
<dbReference type="EMBL" id="CVRI01000011">
    <property type="protein sequence ID" value="CRK89267.1"/>
    <property type="molecule type" value="Genomic_DNA"/>
</dbReference>
<keyword evidence="14 18" id="KW-0408">Iron</keyword>
<dbReference type="GO" id="GO:0020037">
    <property type="term" value="F:heme binding"/>
    <property type="evidence" value="ECO:0007669"/>
    <property type="project" value="InterPro"/>
</dbReference>
<dbReference type="InterPro" id="IPR001199">
    <property type="entry name" value="Cyt_B5-like_heme/steroid-bd"/>
</dbReference>
<keyword evidence="17 18" id="KW-0275">Fatty acid biosynthesis</keyword>
<dbReference type="Pfam" id="PF04116">
    <property type="entry name" value="FA_hydroxylase"/>
    <property type="match status" value="1"/>
</dbReference>
<dbReference type="InterPro" id="IPR036400">
    <property type="entry name" value="Cyt_B5-like_heme/steroid_sf"/>
</dbReference>
<feature type="binding site" evidence="19">
    <location>
        <position position="264"/>
    </location>
    <ligand>
        <name>Zn(2+)</name>
        <dbReference type="ChEBI" id="CHEBI:29105"/>
        <label>1</label>
    </ligand>
</feature>
<evidence type="ECO:0000256" key="11">
    <source>
        <dbReference type="ARBA" id="ARBA00022833"/>
    </source>
</evidence>
<evidence type="ECO:0000256" key="9">
    <source>
        <dbReference type="ARBA" id="ARBA00022824"/>
    </source>
</evidence>
<keyword evidence="11 19" id="KW-0862">Zinc</keyword>
<keyword evidence="13 18" id="KW-0560">Oxidoreductase</keyword>
<evidence type="ECO:0000256" key="10">
    <source>
        <dbReference type="ARBA" id="ARBA00022832"/>
    </source>
</evidence>
<feature type="binding site" evidence="19">
    <location>
        <position position="287"/>
    </location>
    <ligand>
        <name>Zn(2+)</name>
        <dbReference type="ChEBI" id="CHEBI:29105"/>
        <label>1</label>
    </ligand>
</feature>
<dbReference type="InterPro" id="IPR014430">
    <property type="entry name" value="Scs7"/>
</dbReference>
<evidence type="ECO:0000256" key="14">
    <source>
        <dbReference type="ARBA" id="ARBA00023004"/>
    </source>
</evidence>
<dbReference type="GO" id="GO:0006633">
    <property type="term" value="P:fatty acid biosynthetic process"/>
    <property type="evidence" value="ECO:0007669"/>
    <property type="project" value="UniProtKB-KW"/>
</dbReference>
<evidence type="ECO:0000256" key="6">
    <source>
        <dbReference type="ARBA" id="ARBA00022617"/>
    </source>
</evidence>
<evidence type="ECO:0000256" key="3">
    <source>
        <dbReference type="ARBA" id="ARBA00005189"/>
    </source>
</evidence>
<reference evidence="23 24" key="1">
    <citation type="submission" date="2015-04" db="EMBL/GenBank/DDBJ databases">
        <authorList>
            <person name="Syromyatnikov M.Y."/>
            <person name="Popov V.N."/>
        </authorList>
    </citation>
    <scope>NUCLEOTIDE SEQUENCE [LARGE SCALE GENOMIC DNA]</scope>
</reference>
<comment type="subcellular location">
    <subcellularLocation>
        <location evidence="1">Endoplasmic reticulum membrane</location>
        <topology evidence="1">Multi-pass membrane protein</topology>
    </subcellularLocation>
</comment>
<feature type="binding site" evidence="19">
    <location>
        <position position="204"/>
    </location>
    <ligand>
        <name>Zn(2+)</name>
        <dbReference type="ChEBI" id="CHEBI:29105"/>
        <label>1</label>
    </ligand>
</feature>
<feature type="binding site" description="axial binding residue" evidence="20">
    <location>
        <position position="48"/>
    </location>
    <ligand>
        <name>heme</name>
        <dbReference type="ChEBI" id="CHEBI:30413"/>
    </ligand>
    <ligandPart>
        <name>Fe</name>
        <dbReference type="ChEBI" id="CHEBI:18248"/>
    </ligandPart>
</feature>
<evidence type="ECO:0000256" key="7">
    <source>
        <dbReference type="ARBA" id="ARBA00022692"/>
    </source>
</evidence>
<keyword evidence="10 18" id="KW-0276">Fatty acid metabolism</keyword>
<evidence type="ECO:0000256" key="17">
    <source>
        <dbReference type="ARBA" id="ARBA00023160"/>
    </source>
</evidence>
<evidence type="ECO:0000256" key="19">
    <source>
        <dbReference type="PIRSR" id="PIRSR005149-1"/>
    </source>
</evidence>
<dbReference type="InterPro" id="IPR018506">
    <property type="entry name" value="Cyt_B5_heme-BS"/>
</dbReference>
<evidence type="ECO:0000256" key="18">
    <source>
        <dbReference type="PIRNR" id="PIRNR005149"/>
    </source>
</evidence>
<feature type="binding site" evidence="19">
    <location>
        <position position="184"/>
    </location>
    <ligand>
        <name>Zn(2+)</name>
        <dbReference type="ChEBI" id="CHEBI:29105"/>
        <label>1</label>
    </ligand>
</feature>
<feature type="transmembrane region" description="Helical" evidence="21">
    <location>
        <begin position="215"/>
        <end position="236"/>
    </location>
</feature>
<dbReference type="GO" id="GO:0005506">
    <property type="term" value="F:iron ion binding"/>
    <property type="evidence" value="ECO:0007669"/>
    <property type="project" value="UniProtKB-UniRule"/>
</dbReference>
<feature type="transmembrane region" description="Helical" evidence="21">
    <location>
        <begin position="158"/>
        <end position="178"/>
    </location>
</feature>
<dbReference type="InterPro" id="IPR006694">
    <property type="entry name" value="Fatty_acid_hydroxylase"/>
</dbReference>
<dbReference type="AlphaFoldDB" id="A0A1J1HMU2"/>
<evidence type="ECO:0000256" key="5">
    <source>
        <dbReference type="ARBA" id="ARBA00022516"/>
    </source>
</evidence>
<evidence type="ECO:0000256" key="20">
    <source>
        <dbReference type="PIRSR" id="PIRSR005149-50"/>
    </source>
</evidence>
<keyword evidence="6 20" id="KW-0349">Heme</keyword>
<comment type="cofactor">
    <cofactor evidence="20">
        <name>Fe cation</name>
        <dbReference type="ChEBI" id="CHEBI:24875"/>
    </cofactor>
</comment>
<feature type="binding site" evidence="19">
    <location>
        <position position="201"/>
    </location>
    <ligand>
        <name>Zn(2+)</name>
        <dbReference type="ChEBI" id="CHEBI:29105"/>
        <label>1</label>
    </ligand>
</feature>
<keyword evidence="24" id="KW-1185">Reference proteome</keyword>
<dbReference type="STRING" id="568069.A0A1J1HMU2"/>
<feature type="binding site" evidence="19">
    <location>
        <position position="268"/>
    </location>
    <ligand>
        <name>Zn(2+)</name>
        <dbReference type="ChEBI" id="CHEBI:29105"/>
        <label>1</label>
    </ligand>
</feature>
<comment type="pathway">
    <text evidence="3">Lipid metabolism.</text>
</comment>
<evidence type="ECO:0000256" key="16">
    <source>
        <dbReference type="ARBA" id="ARBA00023136"/>
    </source>
</evidence>
<protein>
    <recommendedName>
        <fullName evidence="18">Fatty acid 2-hydroxylase</fullName>
        <ecNumber evidence="18">1.-.-.-</ecNumber>
    </recommendedName>
</protein>
<dbReference type="Gene3D" id="3.10.120.10">
    <property type="entry name" value="Cytochrome b5-like heme/steroid binding domain"/>
    <property type="match status" value="1"/>
</dbReference>
<dbReference type="Pfam" id="PF00173">
    <property type="entry name" value="Cyt-b5"/>
    <property type="match status" value="1"/>
</dbReference>
<dbReference type="EC" id="1.-.-.-" evidence="18"/>
<comment type="cofactor">
    <cofactor evidence="18 19">
        <name>Zn(2+)</name>
        <dbReference type="ChEBI" id="CHEBI:29105"/>
    </cofactor>
    <text evidence="18 19">Binds 2 Zn(2+) ions per subunit that likely form a catalytic dimetal center.</text>
</comment>
<dbReference type="PIRSF" id="PIRSF005149">
    <property type="entry name" value="IPC-B_HD"/>
    <property type="match status" value="1"/>
</dbReference>
<dbReference type="SUPFAM" id="SSF55856">
    <property type="entry name" value="Cytochrome b5-like heme/steroid binding domain"/>
    <property type="match status" value="1"/>
</dbReference>
<feature type="binding site" evidence="19">
    <location>
        <position position="205"/>
    </location>
    <ligand>
        <name>Zn(2+)</name>
        <dbReference type="ChEBI" id="CHEBI:29105"/>
        <label>1</label>
    </ligand>
</feature>
<evidence type="ECO:0000256" key="15">
    <source>
        <dbReference type="ARBA" id="ARBA00023098"/>
    </source>
</evidence>
<dbReference type="GO" id="GO:0005789">
    <property type="term" value="C:endoplasmic reticulum membrane"/>
    <property type="evidence" value="ECO:0007669"/>
    <property type="project" value="UniProtKB-SubCell"/>
</dbReference>
<keyword evidence="7 21" id="KW-0812">Transmembrane</keyword>
<feature type="binding site" evidence="19">
    <location>
        <position position="284"/>
    </location>
    <ligand>
        <name>Zn(2+)</name>
        <dbReference type="ChEBI" id="CHEBI:29105"/>
        <label>1</label>
    </ligand>
</feature>
<proteinExistence type="inferred from homology"/>
<sequence>MNEKKFIVEYKNQLYDITKFLSKHPGGVNTLIGYNRRNIEEKFLNVEHSPAAEYLLKDYRVKSDNQNFISDESLEVSQRYEVYHINWNAALLPQINQLGDKYSEWVNKPIDRKLRLFKNPLLETLSKTPWYLPLIFWTPIIVFLITNEFIRSPTATSFMFFLNLFSGVVLWTLVEYILHRFLFHMTVQNYPNLVKIHFMLHGLHHKVPFDEQRLVFPPVPAAILSILLYQPIVLLNHFCGGNFYNSRLILAGGLIGYLCYDMIHFYIHHGSPTNKYFYHLKRYHYNHHFVNHDKGFGISSPLWDGIFGTKLFLKKLKYLLKW</sequence>
<keyword evidence="8 18" id="KW-0479">Metal-binding</keyword>
<dbReference type="Proteomes" id="UP000183832">
    <property type="component" value="Unassembled WGS sequence"/>
</dbReference>
<dbReference type="PANTHER" id="PTHR12863:SF1">
    <property type="entry name" value="FATTY ACID 2-HYDROXYLASE"/>
    <property type="match status" value="1"/>
</dbReference>
<name>A0A1J1HMU2_9DIPT</name>
<comment type="pathway">
    <text evidence="2">Sphingolipid metabolism.</text>
</comment>
<evidence type="ECO:0000256" key="4">
    <source>
        <dbReference type="ARBA" id="ARBA00005747"/>
    </source>
</evidence>